<dbReference type="Pfam" id="PF14044">
    <property type="entry name" value="NETI"/>
    <property type="match status" value="1"/>
</dbReference>
<dbReference type="EMBL" id="LDPH01000044">
    <property type="protein sequence ID" value="KLV18218.1"/>
    <property type="molecule type" value="Genomic_DNA"/>
</dbReference>
<accession>A0A0J1HX23</accession>
<dbReference type="Proteomes" id="UP000036045">
    <property type="component" value="Unassembled WGS sequence"/>
</dbReference>
<dbReference type="KEGG" id="bcir:C2I06_21695"/>
<evidence type="ECO:0000313" key="3">
    <source>
        <dbReference type="Proteomes" id="UP000036045"/>
    </source>
</evidence>
<comment type="caution">
    <text evidence="1">The sequence shown here is derived from an EMBL/GenBank/DDBJ whole genome shotgun (WGS) entry which is preliminary data.</text>
</comment>
<dbReference type="PATRIC" id="fig|1397.4.peg.4374"/>
<dbReference type="AlphaFoldDB" id="A0A0J1HX23"/>
<reference evidence="1 3" key="1">
    <citation type="submission" date="2015-05" db="EMBL/GenBank/DDBJ databases">
        <title>Whole genome sequence and identification of bacterial endophytes from Costus igneus.</title>
        <authorList>
            <person name="Lee Y.P."/>
            <person name="Gan H.M."/>
            <person name="Eng W."/>
            <person name="Wheatley M.S."/>
            <person name="Caraballo A."/>
            <person name="Polter S."/>
            <person name="Savka M.A."/>
            <person name="Hudson A.O."/>
        </authorList>
    </citation>
    <scope>NUCLEOTIDE SEQUENCE [LARGE SCALE GENOMIC DNA]</scope>
    <source>
        <strain evidence="1 3">RIT379</strain>
    </source>
</reference>
<name>A0A0J1HX23_NIACI</name>
<dbReference type="InterPro" id="IPR025930">
    <property type="entry name" value="NETI"/>
</dbReference>
<dbReference type="OrthoDB" id="2354098at2"/>
<dbReference type="GeneID" id="56347681"/>
<keyword evidence="3" id="KW-1185">Reference proteome</keyword>
<organism evidence="1 3">
    <name type="scientific">Niallia circulans</name>
    <name type="common">Bacillus circulans</name>
    <dbReference type="NCBI Taxonomy" id="1397"/>
    <lineage>
        <taxon>Bacteria</taxon>
        <taxon>Bacillati</taxon>
        <taxon>Bacillota</taxon>
        <taxon>Bacilli</taxon>
        <taxon>Bacillales</taxon>
        <taxon>Bacillaceae</taxon>
        <taxon>Niallia</taxon>
    </lineage>
</organism>
<dbReference type="EMBL" id="NPBQ01000130">
    <property type="protein sequence ID" value="PAD81229.1"/>
    <property type="molecule type" value="Genomic_DNA"/>
</dbReference>
<proteinExistence type="predicted"/>
<dbReference type="Proteomes" id="UP000216961">
    <property type="component" value="Unassembled WGS sequence"/>
</dbReference>
<evidence type="ECO:0000313" key="1">
    <source>
        <dbReference type="EMBL" id="KLV18218.1"/>
    </source>
</evidence>
<evidence type="ECO:0000313" key="4">
    <source>
        <dbReference type="Proteomes" id="UP000216961"/>
    </source>
</evidence>
<sequence length="65" mass="7685">MSKKKRFEVQTNESIDDCLDRMKQEGYMPIKRMEKPVFKEVKVNGQMSYEPVSQQIIFEAIQLEG</sequence>
<protein>
    <submittedName>
        <fullName evidence="2">NETI motif-containing protein</fullName>
    </submittedName>
</protein>
<gene>
    <name evidence="1" type="ORF">ABW02_24290</name>
    <name evidence="2" type="ORF">CHH57_21085</name>
</gene>
<evidence type="ECO:0000313" key="2">
    <source>
        <dbReference type="EMBL" id="PAD81229.1"/>
    </source>
</evidence>
<reference evidence="2 4" key="2">
    <citation type="submission" date="2017-07" db="EMBL/GenBank/DDBJ databases">
        <title>Isolation and whole genome analysis of endospore-forming bacteria from heroin.</title>
        <authorList>
            <person name="Kalinowski J."/>
            <person name="Ahrens B."/>
            <person name="Al-Dilaimi A."/>
            <person name="Winkler A."/>
            <person name="Wibberg D."/>
            <person name="Schleenbecker U."/>
            <person name="Ruckert C."/>
            <person name="Wolfel R."/>
            <person name="Grass G."/>
        </authorList>
    </citation>
    <scope>NUCLEOTIDE SEQUENCE [LARGE SCALE GENOMIC DNA]</scope>
    <source>
        <strain evidence="2 4">7521-2</strain>
    </source>
</reference>
<dbReference type="RefSeq" id="WP_047944722.1">
    <property type="nucleotide sequence ID" value="NZ_CP026031.1"/>
</dbReference>